<gene>
    <name evidence="1" type="ORF">CARN6_1137</name>
</gene>
<accession>E6QKI8</accession>
<proteinExistence type="predicted"/>
<reference evidence="1" key="1">
    <citation type="submission" date="2009-10" db="EMBL/GenBank/DDBJ databases">
        <title>Diversity of trophic interactions inside an arsenic-rich microbial ecosystem.</title>
        <authorList>
            <person name="Bertin P.N."/>
            <person name="Heinrich-Salmeron A."/>
            <person name="Pelletier E."/>
            <person name="Goulhen-Chollet F."/>
            <person name="Arsene-Ploetze F."/>
            <person name="Gallien S."/>
            <person name="Calteau A."/>
            <person name="Vallenet D."/>
            <person name="Casiot C."/>
            <person name="Chane-Woon-Ming B."/>
            <person name="Giloteaux L."/>
            <person name="Barakat M."/>
            <person name="Bonnefoy V."/>
            <person name="Bruneel O."/>
            <person name="Chandler M."/>
            <person name="Cleiss J."/>
            <person name="Duran R."/>
            <person name="Elbaz-Poulichet F."/>
            <person name="Fonknechten N."/>
            <person name="Lauga B."/>
            <person name="Mornico D."/>
            <person name="Ortet P."/>
            <person name="Schaeffer C."/>
            <person name="Siguier P."/>
            <person name="Alexander Thil Smith A."/>
            <person name="Van Dorsselaer A."/>
            <person name="Weissenbach J."/>
            <person name="Medigue C."/>
            <person name="Le Paslier D."/>
        </authorList>
    </citation>
    <scope>NUCLEOTIDE SEQUENCE</scope>
</reference>
<name>E6QKI8_9ZZZZ</name>
<sequence>MLPCVHAGNRSQSIVRSDVERLDSSLKPRSHLIVAKILIMLLRLKVKRLLEISIQTSVNFCLPSATISYL</sequence>
<comment type="caution">
    <text evidence="1">The sequence shown here is derived from an EMBL/GenBank/DDBJ whole genome shotgun (WGS) entry which is preliminary data.</text>
</comment>
<organism evidence="1">
    <name type="scientific">mine drainage metagenome</name>
    <dbReference type="NCBI Taxonomy" id="410659"/>
    <lineage>
        <taxon>unclassified sequences</taxon>
        <taxon>metagenomes</taxon>
        <taxon>ecological metagenomes</taxon>
    </lineage>
</organism>
<dbReference type="AlphaFoldDB" id="E6QKI8"/>
<dbReference type="EMBL" id="CABQ01000135">
    <property type="protein sequence ID" value="CBI07756.1"/>
    <property type="molecule type" value="Genomic_DNA"/>
</dbReference>
<evidence type="ECO:0000313" key="1">
    <source>
        <dbReference type="EMBL" id="CBI07756.1"/>
    </source>
</evidence>
<protein>
    <submittedName>
        <fullName evidence="1">Uncharacterized protein</fullName>
    </submittedName>
</protein>